<dbReference type="PANTHER" id="PTHR46401:SF2">
    <property type="entry name" value="GLYCOSYLTRANSFERASE WBBK-RELATED"/>
    <property type="match status" value="1"/>
</dbReference>
<dbReference type="RefSeq" id="WP_075073079.1">
    <property type="nucleotide sequence ID" value="NZ_DF967972.1"/>
</dbReference>
<dbReference type="InterPro" id="IPR028098">
    <property type="entry name" value="Glyco_trans_4-like_N"/>
</dbReference>
<feature type="domain" description="Glycosyl transferase family 1" evidence="2">
    <location>
        <begin position="182"/>
        <end position="341"/>
    </location>
</feature>
<name>A0A0S7BHZ9_9CHLR</name>
<dbReference type="Pfam" id="PF00534">
    <property type="entry name" value="Glycos_transf_1"/>
    <property type="match status" value="1"/>
</dbReference>
<reference evidence="4" key="1">
    <citation type="submission" date="2015-07" db="EMBL/GenBank/DDBJ databases">
        <title>Draft Genome Sequences of Anaerolinea thermolimosa IMO-1, Bellilinea caldifistulae GOMI-1, Leptolinea tardivitalis YMTK-2, Levilinea saccharolytica KIBI-1,Longilinea arvoryzae KOME-1, Previously Described as Members of the Anaerolineaceae (Chloroflexi).</title>
        <authorList>
            <person name="Sekiguchi Y."/>
            <person name="Ohashi A."/>
            <person name="Matsuura N."/>
            <person name="Tourlousse M.D."/>
        </authorList>
    </citation>
    <scope>NUCLEOTIDE SEQUENCE [LARGE SCALE GENOMIC DNA]</scope>
    <source>
        <strain evidence="4">KOME-1</strain>
    </source>
</reference>
<accession>A0A0S7BHZ9</accession>
<gene>
    <name evidence="4" type="ORF">LARV_01517</name>
</gene>
<organism evidence="4">
    <name type="scientific">Longilinea arvoryzae</name>
    <dbReference type="NCBI Taxonomy" id="360412"/>
    <lineage>
        <taxon>Bacteria</taxon>
        <taxon>Bacillati</taxon>
        <taxon>Chloroflexota</taxon>
        <taxon>Anaerolineae</taxon>
        <taxon>Anaerolineales</taxon>
        <taxon>Anaerolineaceae</taxon>
        <taxon>Longilinea</taxon>
    </lineage>
</organism>
<evidence type="ECO:0000259" key="3">
    <source>
        <dbReference type="Pfam" id="PF13439"/>
    </source>
</evidence>
<feature type="domain" description="Glycosyltransferase subfamily 4-like N-terminal" evidence="3">
    <location>
        <begin position="48"/>
        <end position="165"/>
    </location>
</feature>
<dbReference type="STRING" id="360412.LARV_01517"/>
<dbReference type="Pfam" id="PF13439">
    <property type="entry name" value="Glyco_transf_4"/>
    <property type="match status" value="1"/>
</dbReference>
<keyword evidence="5" id="KW-1185">Reference proteome</keyword>
<evidence type="ECO:0000259" key="2">
    <source>
        <dbReference type="Pfam" id="PF00534"/>
    </source>
</evidence>
<dbReference type="Gene3D" id="3.40.50.2000">
    <property type="entry name" value="Glycogen Phosphorylase B"/>
    <property type="match status" value="2"/>
</dbReference>
<dbReference type="PANTHER" id="PTHR46401">
    <property type="entry name" value="GLYCOSYLTRANSFERASE WBBK-RELATED"/>
    <property type="match status" value="1"/>
</dbReference>
<sequence length="370" mass="41641">MKILIEAIGIEKPGGGRSATVNLLENIFLLDSENIYTVILSQHENFLDRFANVHQVIVPFHNRFLARIWAQMVIPIRFKNIDIIHFTKNLSVFGIKVPQIITIHDLTTIIFPQFFPWLDVFYWKTIEKFSVQRADLIIAVSRNTANDIVKYYGIEPRKVKVIYHGRSSIFSPASADEIANIHKKYDLPEKYLITVGRIDLKKNLTNLVKAFSIIQNQIDPNLKLVLVGEIYKKCEDKNLTPTIQDMGLMDKVIFAGRVPDADLPSLYSGAIACAFPSLHEGFGLVGLEAMACGVPIITHNSSAIVEVVGAAGVKVDATNVDELADALTRVINDESLRVQMKLSGLERSKEFDWKITARMTIESYQQVNTQ</sequence>
<dbReference type="SUPFAM" id="SSF53756">
    <property type="entry name" value="UDP-Glycosyltransferase/glycogen phosphorylase"/>
    <property type="match status" value="1"/>
</dbReference>
<protein>
    <submittedName>
        <fullName evidence="4">Glycosyltransferase</fullName>
    </submittedName>
</protein>
<dbReference type="CDD" id="cd03809">
    <property type="entry name" value="GT4_MtfB-like"/>
    <property type="match status" value="1"/>
</dbReference>
<keyword evidence="1 4" id="KW-0808">Transferase</keyword>
<proteinExistence type="predicted"/>
<dbReference type="Proteomes" id="UP000055060">
    <property type="component" value="Unassembled WGS sequence"/>
</dbReference>
<dbReference type="AlphaFoldDB" id="A0A0S7BHZ9"/>
<dbReference type="OrthoDB" id="9769555at2"/>
<dbReference type="InterPro" id="IPR001296">
    <property type="entry name" value="Glyco_trans_1"/>
</dbReference>
<dbReference type="GO" id="GO:0016757">
    <property type="term" value="F:glycosyltransferase activity"/>
    <property type="evidence" value="ECO:0007669"/>
    <property type="project" value="InterPro"/>
</dbReference>
<dbReference type="GO" id="GO:0009103">
    <property type="term" value="P:lipopolysaccharide biosynthetic process"/>
    <property type="evidence" value="ECO:0007669"/>
    <property type="project" value="TreeGrafter"/>
</dbReference>
<evidence type="ECO:0000313" key="5">
    <source>
        <dbReference type="Proteomes" id="UP000055060"/>
    </source>
</evidence>
<dbReference type="EMBL" id="DF967972">
    <property type="protein sequence ID" value="GAP13762.1"/>
    <property type="molecule type" value="Genomic_DNA"/>
</dbReference>
<evidence type="ECO:0000256" key="1">
    <source>
        <dbReference type="ARBA" id="ARBA00022679"/>
    </source>
</evidence>
<evidence type="ECO:0000313" key="4">
    <source>
        <dbReference type="EMBL" id="GAP13762.1"/>
    </source>
</evidence>